<dbReference type="InterPro" id="IPR050428">
    <property type="entry name" value="TCS_sensor_his_kinase"/>
</dbReference>
<evidence type="ECO:0000256" key="4">
    <source>
        <dbReference type="ARBA" id="ARBA00022553"/>
    </source>
</evidence>
<keyword evidence="4" id="KW-0597">Phosphoprotein</keyword>
<organism evidence="13 14">
    <name type="scientific">Grimontia celer</name>
    <dbReference type="NCBI Taxonomy" id="1796497"/>
    <lineage>
        <taxon>Bacteria</taxon>
        <taxon>Pseudomonadati</taxon>
        <taxon>Pseudomonadota</taxon>
        <taxon>Gammaproteobacteria</taxon>
        <taxon>Vibrionales</taxon>
        <taxon>Vibrionaceae</taxon>
        <taxon>Grimontia</taxon>
    </lineage>
</organism>
<evidence type="ECO:0000256" key="8">
    <source>
        <dbReference type="ARBA" id="ARBA00022989"/>
    </source>
</evidence>
<evidence type="ECO:0000256" key="1">
    <source>
        <dbReference type="ARBA" id="ARBA00000085"/>
    </source>
</evidence>
<dbReference type="EC" id="2.7.13.3" evidence="3"/>
<evidence type="ECO:0000313" key="14">
    <source>
        <dbReference type="Proteomes" id="UP000071641"/>
    </source>
</evidence>
<dbReference type="Proteomes" id="UP000071641">
    <property type="component" value="Unassembled WGS sequence"/>
</dbReference>
<dbReference type="Gene3D" id="1.10.287.130">
    <property type="match status" value="1"/>
</dbReference>
<dbReference type="InterPro" id="IPR003594">
    <property type="entry name" value="HATPase_dom"/>
</dbReference>
<dbReference type="InterPro" id="IPR036097">
    <property type="entry name" value="HisK_dim/P_sf"/>
</dbReference>
<evidence type="ECO:0000256" key="9">
    <source>
        <dbReference type="ARBA" id="ARBA00023012"/>
    </source>
</evidence>
<name>A0A128F794_9GAMM</name>
<evidence type="ECO:0000256" key="5">
    <source>
        <dbReference type="ARBA" id="ARBA00022679"/>
    </source>
</evidence>
<dbReference type="OrthoDB" id="6735159at2"/>
<keyword evidence="14" id="KW-1185">Reference proteome</keyword>
<evidence type="ECO:0000256" key="2">
    <source>
        <dbReference type="ARBA" id="ARBA00004370"/>
    </source>
</evidence>
<feature type="domain" description="HAMP" evidence="12">
    <location>
        <begin position="450"/>
        <end position="505"/>
    </location>
</feature>
<accession>A0A128F794</accession>
<dbReference type="NCBIfam" id="TIGR03785">
    <property type="entry name" value="marine_sort_HK"/>
    <property type="match status" value="1"/>
</dbReference>
<dbReference type="EMBL" id="FIZX01000002">
    <property type="protein sequence ID" value="CZF82171.1"/>
    <property type="molecule type" value="Genomic_DNA"/>
</dbReference>
<feature type="domain" description="Histidine kinase" evidence="11">
    <location>
        <begin position="513"/>
        <end position="729"/>
    </location>
</feature>
<keyword evidence="6 10" id="KW-0812">Transmembrane</keyword>
<evidence type="ECO:0000256" key="7">
    <source>
        <dbReference type="ARBA" id="ARBA00022777"/>
    </source>
</evidence>
<keyword evidence="9" id="KW-0902">Two-component regulatory system</keyword>
<dbReference type="InterPro" id="IPR005467">
    <property type="entry name" value="His_kinase_dom"/>
</dbReference>
<feature type="transmembrane region" description="Helical" evidence="10">
    <location>
        <begin position="20"/>
        <end position="38"/>
    </location>
</feature>
<dbReference type="InterPro" id="IPR022510">
    <property type="entry name" value="Sortase_His-kinase"/>
</dbReference>
<gene>
    <name evidence="13" type="primary">cssS</name>
    <name evidence="13" type="ORF">GCE9029_03066</name>
</gene>
<dbReference type="CDD" id="cd06225">
    <property type="entry name" value="HAMP"/>
    <property type="match status" value="1"/>
</dbReference>
<dbReference type="GO" id="GO:0000155">
    <property type="term" value="F:phosphorelay sensor kinase activity"/>
    <property type="evidence" value="ECO:0007669"/>
    <property type="project" value="InterPro"/>
</dbReference>
<dbReference type="Pfam" id="PF02518">
    <property type="entry name" value="HATPase_c"/>
    <property type="match status" value="1"/>
</dbReference>
<dbReference type="AlphaFoldDB" id="A0A128F794"/>
<dbReference type="SUPFAM" id="SSF55874">
    <property type="entry name" value="ATPase domain of HSP90 chaperone/DNA topoisomerase II/histidine kinase"/>
    <property type="match status" value="1"/>
</dbReference>
<evidence type="ECO:0000259" key="12">
    <source>
        <dbReference type="PROSITE" id="PS50885"/>
    </source>
</evidence>
<dbReference type="InterPro" id="IPR036890">
    <property type="entry name" value="HATPase_C_sf"/>
</dbReference>
<dbReference type="GO" id="GO:0016020">
    <property type="term" value="C:membrane"/>
    <property type="evidence" value="ECO:0007669"/>
    <property type="project" value="UniProtKB-SubCell"/>
</dbReference>
<comment type="subcellular location">
    <subcellularLocation>
        <location evidence="2">Membrane</location>
    </subcellularLocation>
</comment>
<feature type="transmembrane region" description="Helical" evidence="10">
    <location>
        <begin position="430"/>
        <end position="450"/>
    </location>
</feature>
<keyword evidence="7 13" id="KW-0418">Kinase</keyword>
<keyword evidence="10" id="KW-0472">Membrane</keyword>
<dbReference type="Gene3D" id="2.60.40.1190">
    <property type="match status" value="1"/>
</dbReference>
<evidence type="ECO:0000256" key="6">
    <source>
        <dbReference type="ARBA" id="ARBA00022692"/>
    </source>
</evidence>
<evidence type="ECO:0000313" key="13">
    <source>
        <dbReference type="EMBL" id="CZF82171.1"/>
    </source>
</evidence>
<keyword evidence="8 10" id="KW-1133">Transmembrane helix</keyword>
<dbReference type="SUPFAM" id="SSF47384">
    <property type="entry name" value="Homodimeric domain of signal transducing histidine kinase"/>
    <property type="match status" value="1"/>
</dbReference>
<evidence type="ECO:0000256" key="10">
    <source>
        <dbReference type="SAM" id="Phobius"/>
    </source>
</evidence>
<dbReference type="PANTHER" id="PTHR45436">
    <property type="entry name" value="SENSOR HISTIDINE KINASE YKOH"/>
    <property type="match status" value="1"/>
</dbReference>
<dbReference type="STRING" id="1796497.GCE9029_03066"/>
<proteinExistence type="predicted"/>
<sequence length="733" mass="82714">MKAVTEKVWRWISGIRTKVVLLSGLLLLLPFIGYNYVWELENVLRQGQEQTLMGSARAFSMALNQQPELFERQQKTKPRLEEGKDLYAVALESPIDIDGSTLDWERYKKHRVNYADAHVIFSRSPYQSNELNFDLIMASDGDDLYALIDVIDKSPILRRENTARIDRNDHLVVTLTTQQGELKRYGVTTTKSGNADIYLIENTIEDIEHNFPSEAIRGWWQETAQGYVIELAIPDWLVGEKLSFAYYDVTNPYNRDVETILATSNPRSAETLGTLLVPSPDIERVLQRMNDGSSRVWVVDQHGRVLAKAGDLQSANGVWETTIKYHEEPTGVMGWIQNNILNPFYYRLLERPPEKIIDAMHNAAVFRGVEVQQALIGRPYANWRLTPDESTTILSAAYPVRVGSNVVGAVVVEETTKGIKTLRNKALEQLFNVLLAVICTGVVVLLLFGSHISRRVRKLRDDAESAIDPQGRVLRQLEPATSKDEIGDLSRTLSTMVTRLSDYNAYLEKMSSSLSHELRTPVAVVRSSLENLAFVTKEDDQLRYIERAQEGVTRLATILSSMTEATRLEQSFEHAEHTEFPLDKVVSGCVQGYEYAYPEQGFTLHIKDGNYQMSGVPEYIAQLLDKLVANAVEFHQQDTNVEIYMLIHDNLARITVSNIGPQLPENMGNQLLGSMVSVREEKHKSDKPHLGLGLYVARLVAEFHQGRLSITNRPDGKGVNVTVWLPLASTQTS</sequence>
<dbReference type="PROSITE" id="PS50885">
    <property type="entry name" value="HAMP"/>
    <property type="match status" value="1"/>
</dbReference>
<evidence type="ECO:0000259" key="11">
    <source>
        <dbReference type="PROSITE" id="PS50109"/>
    </source>
</evidence>
<dbReference type="InterPro" id="IPR003660">
    <property type="entry name" value="HAMP_dom"/>
</dbReference>
<comment type="catalytic activity">
    <reaction evidence="1">
        <text>ATP + protein L-histidine = ADP + protein N-phospho-L-histidine.</text>
        <dbReference type="EC" id="2.7.13.3"/>
    </reaction>
</comment>
<reference evidence="14" key="1">
    <citation type="submission" date="2016-02" db="EMBL/GenBank/DDBJ databases">
        <authorList>
            <person name="Rodrigo-Torres Lidia"/>
            <person name="Arahal R.David."/>
        </authorList>
    </citation>
    <scope>NUCLEOTIDE SEQUENCE [LARGE SCALE GENOMIC DNA]</scope>
    <source>
        <strain evidence="14">CECT 9029</strain>
    </source>
</reference>
<keyword evidence="5 13" id="KW-0808">Transferase</keyword>
<evidence type="ECO:0000256" key="3">
    <source>
        <dbReference type="ARBA" id="ARBA00012438"/>
    </source>
</evidence>
<dbReference type="InterPro" id="IPR003661">
    <property type="entry name" value="HisK_dim/P_dom"/>
</dbReference>
<dbReference type="RefSeq" id="WP_062664394.1">
    <property type="nucleotide sequence ID" value="NZ_FIZX01000002.1"/>
</dbReference>
<dbReference type="Gene3D" id="3.30.565.10">
    <property type="entry name" value="Histidine kinase-like ATPase, C-terminal domain"/>
    <property type="match status" value="1"/>
</dbReference>
<protein>
    <recommendedName>
        <fullName evidence="3">histidine kinase</fullName>
        <ecNumber evidence="3">2.7.13.3</ecNumber>
    </recommendedName>
</protein>
<dbReference type="SUPFAM" id="SSF49344">
    <property type="entry name" value="CBD9-like"/>
    <property type="match status" value="1"/>
</dbReference>
<dbReference type="CDD" id="cd00082">
    <property type="entry name" value="HisKA"/>
    <property type="match status" value="1"/>
</dbReference>
<dbReference type="Gene3D" id="6.10.340.10">
    <property type="match status" value="1"/>
</dbReference>
<dbReference type="PANTHER" id="PTHR45436:SF5">
    <property type="entry name" value="SENSOR HISTIDINE KINASE TRCS"/>
    <property type="match status" value="1"/>
</dbReference>
<dbReference type="Pfam" id="PF00512">
    <property type="entry name" value="HisKA"/>
    <property type="match status" value="1"/>
</dbReference>
<dbReference type="SMART" id="SM00387">
    <property type="entry name" value="HATPase_c"/>
    <property type="match status" value="1"/>
</dbReference>
<dbReference type="PROSITE" id="PS50109">
    <property type="entry name" value="HIS_KIN"/>
    <property type="match status" value="1"/>
</dbReference>
<dbReference type="SMART" id="SM00388">
    <property type="entry name" value="HisKA"/>
    <property type="match status" value="1"/>
</dbReference>